<evidence type="ECO:0000313" key="3">
    <source>
        <dbReference type="Proteomes" id="UP001283361"/>
    </source>
</evidence>
<accession>A0AAE0ZVY1</accession>
<reference evidence="2" key="1">
    <citation type="journal article" date="2023" name="G3 (Bethesda)">
        <title>A reference genome for the long-term kleptoplast-retaining sea slug Elysia crispata morphotype clarki.</title>
        <authorList>
            <person name="Eastman K.E."/>
            <person name="Pendleton A.L."/>
            <person name="Shaikh M.A."/>
            <person name="Suttiyut T."/>
            <person name="Ogas R."/>
            <person name="Tomko P."/>
            <person name="Gavelis G."/>
            <person name="Widhalm J.R."/>
            <person name="Wisecaver J.H."/>
        </authorList>
    </citation>
    <scope>NUCLEOTIDE SEQUENCE</scope>
    <source>
        <strain evidence="2">ECLA1</strain>
    </source>
</reference>
<organism evidence="2 3">
    <name type="scientific">Elysia crispata</name>
    <name type="common">lettuce slug</name>
    <dbReference type="NCBI Taxonomy" id="231223"/>
    <lineage>
        <taxon>Eukaryota</taxon>
        <taxon>Metazoa</taxon>
        <taxon>Spiralia</taxon>
        <taxon>Lophotrochozoa</taxon>
        <taxon>Mollusca</taxon>
        <taxon>Gastropoda</taxon>
        <taxon>Heterobranchia</taxon>
        <taxon>Euthyneura</taxon>
        <taxon>Panpulmonata</taxon>
        <taxon>Sacoglossa</taxon>
        <taxon>Placobranchoidea</taxon>
        <taxon>Plakobranchidae</taxon>
        <taxon>Elysia</taxon>
    </lineage>
</organism>
<proteinExistence type="predicted"/>
<feature type="region of interest" description="Disordered" evidence="1">
    <location>
        <begin position="135"/>
        <end position="155"/>
    </location>
</feature>
<dbReference type="EMBL" id="JAWDGP010003204">
    <property type="protein sequence ID" value="KAK3776509.1"/>
    <property type="molecule type" value="Genomic_DNA"/>
</dbReference>
<sequence>MEPVQWRLDPPSGGGWPVQAPTQTDQVNPDLCLLRVDLTLPLLTLGQDLESRYIVILNYFAKTFIDVTVERRMMAIDSSKQAEYCDFWPDKSTIMSESVGSCATSQPQSHNSFRCILMSNRDHCEKARCEPVREVPMTEQSYGKQSQTASHCPLL</sequence>
<evidence type="ECO:0000313" key="2">
    <source>
        <dbReference type="EMBL" id="KAK3776509.1"/>
    </source>
</evidence>
<evidence type="ECO:0000256" key="1">
    <source>
        <dbReference type="SAM" id="MobiDB-lite"/>
    </source>
</evidence>
<keyword evidence="3" id="KW-1185">Reference proteome</keyword>
<name>A0AAE0ZVY1_9GAST</name>
<dbReference type="AlphaFoldDB" id="A0AAE0ZVY1"/>
<dbReference type="Proteomes" id="UP001283361">
    <property type="component" value="Unassembled WGS sequence"/>
</dbReference>
<comment type="caution">
    <text evidence="2">The sequence shown here is derived from an EMBL/GenBank/DDBJ whole genome shotgun (WGS) entry which is preliminary data.</text>
</comment>
<gene>
    <name evidence="2" type="ORF">RRG08_060224</name>
</gene>
<protein>
    <submittedName>
        <fullName evidence="2">Uncharacterized protein</fullName>
    </submittedName>
</protein>
<feature type="compositionally biased region" description="Polar residues" evidence="1">
    <location>
        <begin position="138"/>
        <end position="155"/>
    </location>
</feature>